<gene>
    <name evidence="2" type="ORF">SPI_03673</name>
</gene>
<dbReference type="Proteomes" id="UP000076874">
    <property type="component" value="Unassembled WGS sequence"/>
</dbReference>
<dbReference type="AlphaFoldDB" id="A0A162ML15"/>
<evidence type="ECO:0000313" key="3">
    <source>
        <dbReference type="Proteomes" id="UP000076874"/>
    </source>
</evidence>
<name>A0A162ML15_9HYPO</name>
<feature type="compositionally biased region" description="Basic residues" evidence="1">
    <location>
        <begin position="52"/>
        <end position="69"/>
    </location>
</feature>
<reference evidence="2 3" key="1">
    <citation type="journal article" date="2016" name="Genome Biol. Evol.">
        <title>Divergent and convergent evolution of fungal pathogenicity.</title>
        <authorList>
            <person name="Shang Y."/>
            <person name="Xiao G."/>
            <person name="Zheng P."/>
            <person name="Cen K."/>
            <person name="Zhan S."/>
            <person name="Wang C."/>
        </authorList>
    </citation>
    <scope>NUCLEOTIDE SEQUENCE [LARGE SCALE GENOMIC DNA]</scope>
    <source>
        <strain evidence="2 3">RCEF 264</strain>
    </source>
</reference>
<evidence type="ECO:0000256" key="1">
    <source>
        <dbReference type="SAM" id="MobiDB-lite"/>
    </source>
</evidence>
<feature type="region of interest" description="Disordered" evidence="1">
    <location>
        <begin position="37"/>
        <end position="85"/>
    </location>
</feature>
<sequence>MDGPASDQTALRGHTAATLQDPHRGCAAAAAAAGHQHACGRTNGGRQGQNRPSHHHHQHHQHQHQHHDRRQGSSSSSRRPEGRTLRTTYVTMWRCCACGGDNYLSDSYCVDPYDRNCEHRKCTDYCTEFKMKTKAE</sequence>
<organism evidence="2 3">
    <name type="scientific">Niveomyces insectorum RCEF 264</name>
    <dbReference type="NCBI Taxonomy" id="1081102"/>
    <lineage>
        <taxon>Eukaryota</taxon>
        <taxon>Fungi</taxon>
        <taxon>Dikarya</taxon>
        <taxon>Ascomycota</taxon>
        <taxon>Pezizomycotina</taxon>
        <taxon>Sordariomycetes</taxon>
        <taxon>Hypocreomycetidae</taxon>
        <taxon>Hypocreales</taxon>
        <taxon>Cordycipitaceae</taxon>
        <taxon>Niveomyces</taxon>
    </lineage>
</organism>
<proteinExistence type="predicted"/>
<protein>
    <submittedName>
        <fullName evidence="2">Uncharacterized protein</fullName>
    </submittedName>
</protein>
<keyword evidence="3" id="KW-1185">Reference proteome</keyword>
<accession>A0A162ML15</accession>
<evidence type="ECO:0000313" key="2">
    <source>
        <dbReference type="EMBL" id="OAA63510.1"/>
    </source>
</evidence>
<dbReference type="EMBL" id="AZHD01000005">
    <property type="protein sequence ID" value="OAA63510.1"/>
    <property type="molecule type" value="Genomic_DNA"/>
</dbReference>
<comment type="caution">
    <text evidence="2">The sequence shown here is derived from an EMBL/GenBank/DDBJ whole genome shotgun (WGS) entry which is preliminary data.</text>
</comment>